<evidence type="ECO:0000313" key="2">
    <source>
        <dbReference type="EMBL" id="KAK6180687.1"/>
    </source>
</evidence>
<feature type="domain" description="CARD" evidence="1">
    <location>
        <begin position="1"/>
        <end position="74"/>
    </location>
</feature>
<dbReference type="EMBL" id="JAZGQO010000007">
    <property type="protein sequence ID" value="KAK6180687.1"/>
    <property type="molecule type" value="Genomic_DNA"/>
</dbReference>
<dbReference type="Pfam" id="PF00619">
    <property type="entry name" value="CARD"/>
    <property type="match status" value="1"/>
</dbReference>
<dbReference type="InterPro" id="IPR001315">
    <property type="entry name" value="CARD"/>
</dbReference>
<dbReference type="GO" id="GO:0042981">
    <property type="term" value="P:regulation of apoptotic process"/>
    <property type="evidence" value="ECO:0007669"/>
    <property type="project" value="InterPro"/>
</dbReference>
<dbReference type="PROSITE" id="PS50209">
    <property type="entry name" value="CARD"/>
    <property type="match status" value="1"/>
</dbReference>
<comment type="caution">
    <text evidence="2">The sequence shown here is derived from an EMBL/GenBank/DDBJ whole genome shotgun (WGS) entry which is preliminary data.</text>
</comment>
<organism evidence="2 3">
    <name type="scientific">Patella caerulea</name>
    <name type="common">Rayed Mediterranean limpet</name>
    <dbReference type="NCBI Taxonomy" id="87958"/>
    <lineage>
        <taxon>Eukaryota</taxon>
        <taxon>Metazoa</taxon>
        <taxon>Spiralia</taxon>
        <taxon>Lophotrochozoa</taxon>
        <taxon>Mollusca</taxon>
        <taxon>Gastropoda</taxon>
        <taxon>Patellogastropoda</taxon>
        <taxon>Patelloidea</taxon>
        <taxon>Patellidae</taxon>
        <taxon>Patella</taxon>
    </lineage>
</organism>
<proteinExistence type="predicted"/>
<dbReference type="Proteomes" id="UP001347796">
    <property type="component" value="Unassembled WGS sequence"/>
</dbReference>
<dbReference type="SUPFAM" id="SSF47986">
    <property type="entry name" value="DEATH domain"/>
    <property type="match status" value="1"/>
</dbReference>
<keyword evidence="3" id="KW-1185">Reference proteome</keyword>
<reference evidence="2 3" key="1">
    <citation type="submission" date="2024-01" db="EMBL/GenBank/DDBJ databases">
        <title>The genome of the rayed Mediterranean limpet Patella caerulea (Linnaeus, 1758).</title>
        <authorList>
            <person name="Anh-Thu Weber A."/>
            <person name="Halstead-Nussloch G."/>
        </authorList>
    </citation>
    <scope>NUCLEOTIDE SEQUENCE [LARGE SCALE GENOMIC DNA]</scope>
    <source>
        <strain evidence="2">AATW-2023a</strain>
        <tissue evidence="2">Whole specimen</tissue>
    </source>
</reference>
<gene>
    <name evidence="2" type="ORF">SNE40_008692</name>
</gene>
<dbReference type="CDD" id="cd01671">
    <property type="entry name" value="CARD"/>
    <property type="match status" value="1"/>
</dbReference>
<sequence>MDPKHRAILKQKNIRKDLNLKDGLFTQLITRKLLNQRMVRRIKNIRSTDKQANEVLDILQKRGPECFDLFCEALIADDQGSFVTEYLKPKSSEKVSALII</sequence>
<dbReference type="AlphaFoldDB" id="A0AAN8PP10"/>
<evidence type="ECO:0000313" key="3">
    <source>
        <dbReference type="Proteomes" id="UP001347796"/>
    </source>
</evidence>
<accession>A0AAN8PP10</accession>
<evidence type="ECO:0000259" key="1">
    <source>
        <dbReference type="PROSITE" id="PS50209"/>
    </source>
</evidence>
<name>A0AAN8PP10_PATCE</name>
<dbReference type="InterPro" id="IPR011029">
    <property type="entry name" value="DEATH-like_dom_sf"/>
</dbReference>
<protein>
    <recommendedName>
        <fullName evidence="1">CARD domain-containing protein</fullName>
    </recommendedName>
</protein>
<dbReference type="Gene3D" id="1.10.533.10">
    <property type="entry name" value="Death Domain, Fas"/>
    <property type="match status" value="1"/>
</dbReference>